<dbReference type="PANTHER" id="PTHR11228:SF7">
    <property type="entry name" value="PQQA PEPTIDE CYCLASE"/>
    <property type="match status" value="1"/>
</dbReference>
<dbReference type="CDD" id="cd01335">
    <property type="entry name" value="Radical_SAM"/>
    <property type="match status" value="1"/>
</dbReference>
<keyword evidence="5" id="KW-0408">Iron</keyword>
<dbReference type="EMBL" id="FQXS01000045">
    <property type="protein sequence ID" value="SHI13536.1"/>
    <property type="molecule type" value="Genomic_DNA"/>
</dbReference>
<keyword evidence="4" id="KW-0479">Metal-binding</keyword>
<evidence type="ECO:0000256" key="2">
    <source>
        <dbReference type="ARBA" id="ARBA00022485"/>
    </source>
</evidence>
<dbReference type="PANTHER" id="PTHR11228">
    <property type="entry name" value="RADICAL SAM DOMAIN PROTEIN"/>
    <property type="match status" value="1"/>
</dbReference>
<dbReference type="GO" id="GO:0046872">
    <property type="term" value="F:metal ion binding"/>
    <property type="evidence" value="ECO:0007669"/>
    <property type="project" value="UniProtKB-KW"/>
</dbReference>
<evidence type="ECO:0000256" key="6">
    <source>
        <dbReference type="ARBA" id="ARBA00023014"/>
    </source>
</evidence>
<evidence type="ECO:0000313" key="9">
    <source>
        <dbReference type="Proteomes" id="UP000184139"/>
    </source>
</evidence>
<proteinExistence type="predicted"/>
<keyword evidence="9" id="KW-1185">Reference proteome</keyword>
<dbReference type="InterPro" id="IPR050377">
    <property type="entry name" value="Radical_SAM_PqqE_MftC-like"/>
</dbReference>
<evidence type="ECO:0000259" key="7">
    <source>
        <dbReference type="PROSITE" id="PS51918"/>
    </source>
</evidence>
<evidence type="ECO:0000256" key="5">
    <source>
        <dbReference type="ARBA" id="ARBA00023004"/>
    </source>
</evidence>
<dbReference type="Pfam" id="PF04055">
    <property type="entry name" value="Radical_SAM"/>
    <property type="match status" value="1"/>
</dbReference>
<accession>A0A1M5YNF8</accession>
<dbReference type="Gene3D" id="3.20.20.70">
    <property type="entry name" value="Aldolase class I"/>
    <property type="match status" value="1"/>
</dbReference>
<sequence>MNSYVMKTSRWQGPRSLLPALDIELTERCQNNCCHCCINLPEDDPAITREMTALEIKRILQQAVDLGCLQVRLTGGEPLLRHDFEDIYHYARQLGLRVMLFTNARLITPSLADLFARVPPLLPIEVSVYGMTSATYDAVARIQGAFAEFWQGIESLLQRNVQFIVKWVDLPMNRFELETFQRWAATLPWADQPPGINRSLQLRSRRDAPDKDRLIQSLRSVQEKPLVNEDIRNFCRNFLGPPGVQLFTCGCGEKPCVDAYGRLQPCLDMRAPELSYDLRTRSLRDAMLRFFPALKSQTATDPHYLERCARCFLKSLCEQCPARSWSETGSLDTPVEHLCRITHEQARALGLLAEDERGWKIIDWRNRIDNIDSL</sequence>
<feature type="domain" description="Radical SAM core" evidence="7">
    <location>
        <begin position="15"/>
        <end position="224"/>
    </location>
</feature>
<protein>
    <submittedName>
        <fullName evidence="8">Radical SAM additional 4Fe4S-binding SPASM domain-containing protein</fullName>
    </submittedName>
</protein>
<dbReference type="STRING" id="1121409.SAMN02745124_04257"/>
<dbReference type="AlphaFoldDB" id="A0A1M5YNF8"/>
<dbReference type="PROSITE" id="PS51918">
    <property type="entry name" value="RADICAL_SAM"/>
    <property type="match status" value="1"/>
</dbReference>
<evidence type="ECO:0000256" key="3">
    <source>
        <dbReference type="ARBA" id="ARBA00022691"/>
    </source>
</evidence>
<evidence type="ECO:0000256" key="4">
    <source>
        <dbReference type="ARBA" id="ARBA00022723"/>
    </source>
</evidence>
<gene>
    <name evidence="8" type="ORF">SAMN02745124_04257</name>
</gene>
<evidence type="ECO:0000256" key="1">
    <source>
        <dbReference type="ARBA" id="ARBA00001966"/>
    </source>
</evidence>
<dbReference type="SUPFAM" id="SSF102114">
    <property type="entry name" value="Radical SAM enzymes"/>
    <property type="match status" value="1"/>
</dbReference>
<dbReference type="InterPro" id="IPR007197">
    <property type="entry name" value="rSAM"/>
</dbReference>
<dbReference type="InterPro" id="IPR017200">
    <property type="entry name" value="PqqE-like"/>
</dbReference>
<dbReference type="InterPro" id="IPR013785">
    <property type="entry name" value="Aldolase_TIM"/>
</dbReference>
<evidence type="ECO:0000313" key="8">
    <source>
        <dbReference type="EMBL" id="SHI13536.1"/>
    </source>
</evidence>
<dbReference type="InterPro" id="IPR058240">
    <property type="entry name" value="rSAM_sf"/>
</dbReference>
<keyword evidence="6" id="KW-0411">Iron-sulfur</keyword>
<dbReference type="GO" id="GO:0003824">
    <property type="term" value="F:catalytic activity"/>
    <property type="evidence" value="ECO:0007669"/>
    <property type="project" value="InterPro"/>
</dbReference>
<dbReference type="GO" id="GO:0051539">
    <property type="term" value="F:4 iron, 4 sulfur cluster binding"/>
    <property type="evidence" value="ECO:0007669"/>
    <property type="project" value="UniProtKB-KW"/>
</dbReference>
<dbReference type="RefSeq" id="WP_073379251.1">
    <property type="nucleotide sequence ID" value="NZ_FQXS01000045.1"/>
</dbReference>
<reference evidence="8 9" key="1">
    <citation type="submission" date="2016-11" db="EMBL/GenBank/DDBJ databases">
        <authorList>
            <person name="Jaros S."/>
            <person name="Januszkiewicz K."/>
            <person name="Wedrychowicz H."/>
        </authorList>
    </citation>
    <scope>NUCLEOTIDE SEQUENCE [LARGE SCALE GENOMIC DNA]</scope>
    <source>
        <strain evidence="8 9">DSM 9705</strain>
    </source>
</reference>
<keyword evidence="3" id="KW-0949">S-adenosyl-L-methionine</keyword>
<dbReference type="SFLD" id="SFLDG01067">
    <property type="entry name" value="SPASM/twitch_domain_containing"/>
    <property type="match status" value="1"/>
</dbReference>
<name>A0A1M5YNF8_9BACT</name>
<dbReference type="PIRSF" id="PIRSF037420">
    <property type="entry name" value="PQQ_syn_pqqE"/>
    <property type="match status" value="1"/>
</dbReference>
<keyword evidence="2" id="KW-0004">4Fe-4S</keyword>
<comment type="cofactor">
    <cofactor evidence="1">
        <name>[4Fe-4S] cluster</name>
        <dbReference type="ChEBI" id="CHEBI:49883"/>
    </cofactor>
</comment>
<organism evidence="8 9">
    <name type="scientific">Desulfofustis glycolicus DSM 9705</name>
    <dbReference type="NCBI Taxonomy" id="1121409"/>
    <lineage>
        <taxon>Bacteria</taxon>
        <taxon>Pseudomonadati</taxon>
        <taxon>Thermodesulfobacteriota</taxon>
        <taxon>Desulfobulbia</taxon>
        <taxon>Desulfobulbales</taxon>
        <taxon>Desulfocapsaceae</taxon>
        <taxon>Desulfofustis</taxon>
    </lineage>
</organism>
<dbReference type="SFLD" id="SFLDS00029">
    <property type="entry name" value="Radical_SAM"/>
    <property type="match status" value="1"/>
</dbReference>
<dbReference type="Proteomes" id="UP000184139">
    <property type="component" value="Unassembled WGS sequence"/>
</dbReference>